<keyword evidence="4" id="KW-1185">Reference proteome</keyword>
<dbReference type="PANTHER" id="PTHR30298">
    <property type="entry name" value="H REPEAT-ASSOCIATED PREDICTED TRANSPOSASE"/>
    <property type="match status" value="1"/>
</dbReference>
<feature type="domain" description="H repeat-associated protein N-terminal" evidence="1">
    <location>
        <begin position="8"/>
        <end position="94"/>
    </location>
</feature>
<dbReference type="AlphaFoldDB" id="A0A1I4GPR7"/>
<dbReference type="NCBIfam" id="NF033564">
    <property type="entry name" value="transpos_ISAs1"/>
    <property type="match status" value="1"/>
</dbReference>
<dbReference type="RefSeq" id="WP_090943375.1">
    <property type="nucleotide sequence ID" value="NZ_FOKJ01000093.1"/>
</dbReference>
<evidence type="ECO:0000313" key="2">
    <source>
        <dbReference type="EMBL" id="SFB57664.1"/>
    </source>
</evidence>
<dbReference type="Proteomes" id="UP000198861">
    <property type="component" value="Unassembled WGS sequence"/>
</dbReference>
<organism evidence="3 5">
    <name type="scientific">Azotobacter beijerinckii</name>
    <dbReference type="NCBI Taxonomy" id="170623"/>
    <lineage>
        <taxon>Bacteria</taxon>
        <taxon>Pseudomonadati</taxon>
        <taxon>Pseudomonadota</taxon>
        <taxon>Gammaproteobacteria</taxon>
        <taxon>Pseudomonadales</taxon>
        <taxon>Pseudomonadaceae</taxon>
        <taxon>Azotobacter</taxon>
    </lineage>
</organism>
<reference evidence="2 4" key="2">
    <citation type="submission" date="2016-10" db="EMBL/GenBank/DDBJ databases">
        <authorList>
            <person name="Varghese N."/>
            <person name="Submissions S."/>
        </authorList>
    </citation>
    <scope>NUCLEOTIDE SEQUENCE [LARGE SCALE GENOMIC DNA]</scope>
    <source>
        <strain evidence="2 4">DSM 282</strain>
    </source>
</reference>
<dbReference type="EMBL" id="FOKJ01000093">
    <property type="protein sequence ID" value="SFB57664.1"/>
    <property type="molecule type" value="Genomic_DNA"/>
</dbReference>
<proteinExistence type="predicted"/>
<sequence>MLPNPQPYFAKLVDPRRETRNKLHALQDIVMITLCATLCGHDDWVGIEDFAHENEAWLREFLPLANGIPSHDTPSDVIGRLERKAFADAFARWMQDSLPGLDARHIALDGKTLRGSRQNGSAAHLMSAFATEARLMLAQHKVPGKANEITALPDLMKPVDLRRALIGIDTISCQ</sequence>
<protein>
    <submittedName>
        <fullName evidence="3">DDE_Tnp_1-associated</fullName>
    </submittedName>
</protein>
<evidence type="ECO:0000313" key="3">
    <source>
        <dbReference type="EMBL" id="SFL31909.1"/>
    </source>
</evidence>
<name>A0A1I4GPR7_9GAMM</name>
<dbReference type="Proteomes" id="UP000199579">
    <property type="component" value="Unassembled WGS sequence"/>
</dbReference>
<dbReference type="Pfam" id="PF13808">
    <property type="entry name" value="DDE_Tnp_1_assoc"/>
    <property type="match status" value="1"/>
</dbReference>
<dbReference type="PANTHER" id="PTHR30298:SF0">
    <property type="entry name" value="PROTEIN YBFL-RELATED"/>
    <property type="match status" value="1"/>
</dbReference>
<evidence type="ECO:0000313" key="5">
    <source>
        <dbReference type="Proteomes" id="UP000199579"/>
    </source>
</evidence>
<reference evidence="3 5" key="1">
    <citation type="submission" date="2016-10" db="EMBL/GenBank/DDBJ databases">
        <authorList>
            <person name="de Groot N.N."/>
        </authorList>
    </citation>
    <scope>NUCLEOTIDE SEQUENCE [LARGE SCALE GENOMIC DNA]</scope>
    <source>
        <strain evidence="3 5">DSM 381</strain>
    </source>
</reference>
<dbReference type="InterPro" id="IPR047647">
    <property type="entry name" value="ISAs1_transpos"/>
</dbReference>
<evidence type="ECO:0000313" key="4">
    <source>
        <dbReference type="Proteomes" id="UP000198861"/>
    </source>
</evidence>
<gene>
    <name evidence="2" type="ORF">SAMN04244571_03950</name>
    <name evidence="3" type="ORF">SAMN04244574_03939</name>
</gene>
<dbReference type="InterPro" id="IPR032806">
    <property type="entry name" value="YbfD_N"/>
</dbReference>
<dbReference type="InterPro" id="IPR051698">
    <property type="entry name" value="Transposase_11-like"/>
</dbReference>
<dbReference type="EMBL" id="FOSX01000096">
    <property type="protein sequence ID" value="SFL31909.1"/>
    <property type="molecule type" value="Genomic_DNA"/>
</dbReference>
<evidence type="ECO:0000259" key="1">
    <source>
        <dbReference type="Pfam" id="PF13808"/>
    </source>
</evidence>
<accession>A0A1I4GPR7</accession>